<comment type="caution">
    <text evidence="2">The sequence shown here is derived from an EMBL/GenBank/DDBJ whole genome shotgun (WGS) entry which is preliminary data.</text>
</comment>
<dbReference type="Proteomes" id="UP000268016">
    <property type="component" value="Unassembled WGS sequence"/>
</dbReference>
<dbReference type="OrthoDB" id="199424at2"/>
<evidence type="ECO:0000256" key="1">
    <source>
        <dbReference type="SAM" id="Phobius"/>
    </source>
</evidence>
<proteinExistence type="predicted"/>
<keyword evidence="1" id="KW-0472">Membrane</keyword>
<evidence type="ECO:0000313" key="2">
    <source>
        <dbReference type="EMBL" id="ROU02562.1"/>
    </source>
</evidence>
<keyword evidence="1" id="KW-1133">Transmembrane helix</keyword>
<dbReference type="AlphaFoldDB" id="A0A3N2R4Y7"/>
<dbReference type="EMBL" id="RDRB01000004">
    <property type="protein sequence ID" value="ROU02562.1"/>
    <property type="molecule type" value="Genomic_DNA"/>
</dbReference>
<feature type="transmembrane region" description="Helical" evidence="1">
    <location>
        <begin position="60"/>
        <end position="80"/>
    </location>
</feature>
<dbReference type="RefSeq" id="WP_123642085.1">
    <property type="nucleotide sequence ID" value="NZ_ML119084.1"/>
</dbReference>
<keyword evidence="3" id="KW-1185">Reference proteome</keyword>
<reference evidence="2 3" key="1">
    <citation type="submission" date="2018-10" db="EMBL/GenBank/DDBJ databases">
        <title>Histidinibacterium lentulum gen. nov., sp. nov., a marine bacterium from the culture broth of Picochlorum sp. 122.</title>
        <authorList>
            <person name="Wang G."/>
        </authorList>
    </citation>
    <scope>NUCLEOTIDE SEQUENCE [LARGE SCALE GENOMIC DNA]</scope>
    <source>
        <strain evidence="2 3">B17</strain>
    </source>
</reference>
<organism evidence="2 3">
    <name type="scientific">Histidinibacterium lentulum</name>
    <dbReference type="NCBI Taxonomy" id="2480588"/>
    <lineage>
        <taxon>Bacteria</taxon>
        <taxon>Pseudomonadati</taxon>
        <taxon>Pseudomonadota</taxon>
        <taxon>Alphaproteobacteria</taxon>
        <taxon>Rhodobacterales</taxon>
        <taxon>Paracoccaceae</taxon>
        <taxon>Histidinibacterium</taxon>
    </lineage>
</organism>
<protein>
    <recommendedName>
        <fullName evidence="4">DUF304 domain-containing protein</fullName>
    </recommendedName>
</protein>
<keyword evidence="1" id="KW-0812">Transmembrane</keyword>
<gene>
    <name evidence="2" type="ORF">EAT49_09530</name>
</gene>
<accession>A0A3N2R4Y7</accession>
<sequence>MTQGDWPLLPGEALLWEGRPAQGLALRPVRPVTTPLILVWGIIGLALLLLWAGLGLPGSGWIALGLAGFLAAQVWAVAAWNAAGRRRCRYAVTDRRVLIDRGGVRPLEILPLDPGAVRLDPGPPDCVILGRGPLSFATGHGGRQTTWQEYRLDMIGEGARVAELVRAAARANAPLRPDGWRWSVLPGPVSATAPRPDPPSVAGG</sequence>
<name>A0A3N2R4Y7_9RHOB</name>
<feature type="transmembrane region" description="Helical" evidence="1">
    <location>
        <begin position="36"/>
        <end position="54"/>
    </location>
</feature>
<evidence type="ECO:0000313" key="3">
    <source>
        <dbReference type="Proteomes" id="UP000268016"/>
    </source>
</evidence>
<evidence type="ECO:0008006" key="4">
    <source>
        <dbReference type="Google" id="ProtNLM"/>
    </source>
</evidence>